<name>A0A1F8EEH5_9BACT</name>
<gene>
    <name evidence="1" type="ORF">A2649_03955</name>
</gene>
<protein>
    <submittedName>
        <fullName evidence="1">Uncharacterized protein</fullName>
    </submittedName>
</protein>
<sequence>MSIESLSKIERGKETLMNLEKEGLYVFHGSTELIQELEPRQAKVWNKDKKEMVAHGEPSVVATPFAEIAIFRAIISNKIKSNDGKHYSSFGSDGHKPFFETTLKILEQAKDVVGYVYVFKKEDFTKLSPMEWRSNKKLKPVRTFEVHFQDLPENIKLEPRNSEDVSLKL</sequence>
<comment type="caution">
    <text evidence="1">The sequence shown here is derived from an EMBL/GenBank/DDBJ whole genome shotgun (WGS) entry which is preliminary data.</text>
</comment>
<proteinExistence type="predicted"/>
<evidence type="ECO:0000313" key="1">
    <source>
        <dbReference type="EMBL" id="OGM99266.1"/>
    </source>
</evidence>
<evidence type="ECO:0000313" key="2">
    <source>
        <dbReference type="Proteomes" id="UP000176893"/>
    </source>
</evidence>
<dbReference type="AlphaFoldDB" id="A0A1F8EEH5"/>
<accession>A0A1F8EEH5</accession>
<reference evidence="1 2" key="1">
    <citation type="journal article" date="2016" name="Nat. Commun.">
        <title>Thousands of microbial genomes shed light on interconnected biogeochemical processes in an aquifer system.</title>
        <authorList>
            <person name="Anantharaman K."/>
            <person name="Brown C.T."/>
            <person name="Hug L.A."/>
            <person name="Sharon I."/>
            <person name="Castelle C.J."/>
            <person name="Probst A.J."/>
            <person name="Thomas B.C."/>
            <person name="Singh A."/>
            <person name="Wilkins M.J."/>
            <person name="Karaoz U."/>
            <person name="Brodie E.L."/>
            <person name="Williams K.H."/>
            <person name="Hubbard S.S."/>
            <person name="Banfield J.F."/>
        </authorList>
    </citation>
    <scope>NUCLEOTIDE SEQUENCE [LARGE SCALE GENOMIC DNA]</scope>
</reference>
<organism evidence="1 2">
    <name type="scientific">Candidatus Yanofskybacteria bacterium RIFCSPHIGHO2_01_FULL_41_26</name>
    <dbReference type="NCBI Taxonomy" id="1802661"/>
    <lineage>
        <taxon>Bacteria</taxon>
        <taxon>Candidatus Yanofskyibacteriota</taxon>
    </lineage>
</organism>
<dbReference type="Proteomes" id="UP000176893">
    <property type="component" value="Unassembled WGS sequence"/>
</dbReference>
<dbReference type="EMBL" id="MGJB01000001">
    <property type="protein sequence ID" value="OGM99266.1"/>
    <property type="molecule type" value="Genomic_DNA"/>
</dbReference>